<feature type="compositionally biased region" description="Low complexity" evidence="1">
    <location>
        <begin position="1358"/>
        <end position="1375"/>
    </location>
</feature>
<reference evidence="2" key="1">
    <citation type="submission" date="2020-01" db="EMBL/GenBank/DDBJ databases">
        <authorList>
            <consortium name="DOE Joint Genome Institute"/>
            <person name="Haridas S."/>
            <person name="Albert R."/>
            <person name="Binder M."/>
            <person name="Bloem J."/>
            <person name="Labutti K."/>
            <person name="Salamov A."/>
            <person name="Andreopoulos B."/>
            <person name="Baker S.E."/>
            <person name="Barry K."/>
            <person name="Bills G."/>
            <person name="Bluhm B.H."/>
            <person name="Cannon C."/>
            <person name="Castanera R."/>
            <person name="Culley D.E."/>
            <person name="Daum C."/>
            <person name="Ezra D."/>
            <person name="Gonzalez J.B."/>
            <person name="Henrissat B."/>
            <person name="Kuo A."/>
            <person name="Liang C."/>
            <person name="Lipzen A."/>
            <person name="Lutzoni F."/>
            <person name="Magnuson J."/>
            <person name="Mondo S."/>
            <person name="Nolan M."/>
            <person name="Ohm R."/>
            <person name="Pangilinan J."/>
            <person name="Park H.-J."/>
            <person name="Ramirez L."/>
            <person name="Alfaro M."/>
            <person name="Sun H."/>
            <person name="Tritt A."/>
            <person name="Yoshinaga Y."/>
            <person name="Zwiers L.-H."/>
            <person name="Turgeon B.G."/>
            <person name="Goodwin S.B."/>
            <person name="Spatafora J.W."/>
            <person name="Crous P.W."/>
            <person name="Grigoriev I.V."/>
        </authorList>
    </citation>
    <scope>NUCLEOTIDE SEQUENCE</scope>
    <source>
        <strain evidence="2">CBS 394.84</strain>
    </source>
</reference>
<feature type="compositionally biased region" description="Low complexity" evidence="1">
    <location>
        <begin position="12"/>
        <end position="25"/>
    </location>
</feature>
<feature type="compositionally biased region" description="Polar residues" evidence="1">
    <location>
        <begin position="296"/>
        <end position="315"/>
    </location>
</feature>
<feature type="compositionally biased region" description="Basic and acidic residues" evidence="1">
    <location>
        <begin position="969"/>
        <end position="979"/>
    </location>
</feature>
<keyword evidence="3" id="KW-1185">Reference proteome</keyword>
<feature type="region of interest" description="Disordered" evidence="1">
    <location>
        <begin position="292"/>
        <end position="329"/>
    </location>
</feature>
<protein>
    <submittedName>
        <fullName evidence="2">Uncharacterized protein</fullName>
    </submittedName>
</protein>
<organism evidence="2 3">
    <name type="scientific">Cucurbitaria berberidis CBS 394.84</name>
    <dbReference type="NCBI Taxonomy" id="1168544"/>
    <lineage>
        <taxon>Eukaryota</taxon>
        <taxon>Fungi</taxon>
        <taxon>Dikarya</taxon>
        <taxon>Ascomycota</taxon>
        <taxon>Pezizomycotina</taxon>
        <taxon>Dothideomycetes</taxon>
        <taxon>Pleosporomycetidae</taxon>
        <taxon>Pleosporales</taxon>
        <taxon>Pleosporineae</taxon>
        <taxon>Cucurbitariaceae</taxon>
        <taxon>Cucurbitaria</taxon>
    </lineage>
</organism>
<feature type="region of interest" description="Disordered" evidence="1">
    <location>
        <begin position="735"/>
        <end position="776"/>
    </location>
</feature>
<dbReference type="RefSeq" id="XP_040786572.1">
    <property type="nucleotide sequence ID" value="XM_040935133.1"/>
</dbReference>
<feature type="region of interest" description="Disordered" evidence="1">
    <location>
        <begin position="59"/>
        <end position="277"/>
    </location>
</feature>
<feature type="region of interest" description="Disordered" evidence="1">
    <location>
        <begin position="1343"/>
        <end position="1384"/>
    </location>
</feature>
<feature type="region of interest" description="Disordered" evidence="1">
    <location>
        <begin position="586"/>
        <end position="705"/>
    </location>
</feature>
<feature type="region of interest" description="Disordered" evidence="1">
    <location>
        <begin position="965"/>
        <end position="984"/>
    </location>
</feature>
<evidence type="ECO:0000256" key="1">
    <source>
        <dbReference type="SAM" id="MobiDB-lite"/>
    </source>
</evidence>
<feature type="compositionally biased region" description="Low complexity" evidence="1">
    <location>
        <begin position="739"/>
        <end position="758"/>
    </location>
</feature>
<evidence type="ECO:0000313" key="3">
    <source>
        <dbReference type="Proteomes" id="UP000800039"/>
    </source>
</evidence>
<name>A0A9P4L769_9PLEO</name>
<feature type="compositionally biased region" description="Polar residues" evidence="1">
    <location>
        <begin position="1477"/>
        <end position="1488"/>
    </location>
</feature>
<feature type="compositionally biased region" description="Polar residues" evidence="1">
    <location>
        <begin position="155"/>
        <end position="166"/>
    </location>
</feature>
<feature type="region of interest" description="Disordered" evidence="1">
    <location>
        <begin position="1184"/>
        <end position="1204"/>
    </location>
</feature>
<feature type="region of interest" description="Disordered" evidence="1">
    <location>
        <begin position="791"/>
        <end position="833"/>
    </location>
</feature>
<feature type="compositionally biased region" description="Low complexity" evidence="1">
    <location>
        <begin position="167"/>
        <end position="176"/>
    </location>
</feature>
<feature type="compositionally biased region" description="Acidic residues" evidence="1">
    <location>
        <begin position="800"/>
        <end position="813"/>
    </location>
</feature>
<feature type="compositionally biased region" description="Low complexity" evidence="1">
    <location>
        <begin position="82"/>
        <end position="97"/>
    </location>
</feature>
<feature type="compositionally biased region" description="Basic and acidic residues" evidence="1">
    <location>
        <begin position="586"/>
        <end position="611"/>
    </location>
</feature>
<evidence type="ECO:0000313" key="2">
    <source>
        <dbReference type="EMBL" id="KAF1844009.1"/>
    </source>
</evidence>
<feature type="compositionally biased region" description="Polar residues" evidence="1">
    <location>
        <begin position="1455"/>
        <end position="1470"/>
    </location>
</feature>
<comment type="caution">
    <text evidence="2">The sequence shown here is derived from an EMBL/GenBank/DDBJ whole genome shotgun (WGS) entry which is preliminary data.</text>
</comment>
<feature type="region of interest" description="Disordered" evidence="1">
    <location>
        <begin position="1396"/>
        <end position="1418"/>
    </location>
</feature>
<gene>
    <name evidence="2" type="ORF">K460DRAFT_379037</name>
</gene>
<dbReference type="OrthoDB" id="3922633at2759"/>
<accession>A0A9P4L769</accession>
<dbReference type="EMBL" id="ML976617">
    <property type="protein sequence ID" value="KAF1844009.1"/>
    <property type="molecule type" value="Genomic_DNA"/>
</dbReference>
<feature type="region of interest" description="Disordered" evidence="1">
    <location>
        <begin position="1217"/>
        <end position="1300"/>
    </location>
</feature>
<sequence length="1551" mass="168943">MLADRDPNGSGRTSRASNMSAMSRATGKHVHGTGRPDLLPSAAPGVMSMLRTSTEMGNLAGITGDMSSIGTMPRSSQRRGASSRLSTTSSLSNNSSRTSRHHRQWPSSSSAARRSLTREHNVPQYVPDTLSPTMMNIPGSSPLVPMRRDRDSHRSLSMTHTMQPTFRLSSNRSLGSLRHDHIQRPRSPYHYPTRLRRPGHRPTSPPLSDISRPHPGRQYGHSSQGQPYYPGQMRLRIPSDTSLGHQERAHRMSRRPSRGPSPAYYSEPRPDIPPVPSMYQHHMAVEQARMLHRSTKGSVSSGSTNLRTDSDTPSSDMALPPTPKDRTSMEVLISPNGTRMIFDTVTGVLKEEVATGPLYYDYSEQFEQEHLTEPEIDPAPTGFVNRIKTIIEEHGSPVELGSKKTCTQEVKVSIEVVRSGVPDLVELPASPVPRRITRDLILKAIESSSTTGNMEASIKSPALRADSGTIHSDSLPVATHSLIEEETEELLHPEGECRDNRHSILSQTGSSVLDSSTLNFAVRYSIPMATGAGFGTDQAPELGGEPAVPASPGLSTEDGMSELLAGYQHTESKQESGVLPLAGVAHKTERVSEEHMERGSHDTQKSSDEQSFKSCTHRTNPVSEPASPLSDQDRDAKSFMSATDILPEREPSVKGSDGRSFTTCKNADTPDRAASMPPSRLPSSNLANSIPHHKRPVSEMSLSSPPPTILRKQPQVLPQGSGFSLVIGTGKLLANSKPSSKQSAVSISGSSSTLSITQQPPPIPPRESSSSKEAQRYQAVASFLVRQLPSRFAKGRSPTEDEETPNLDADDQSICEPTHDTLESSSTPQQVDKQEVVSKELIAASISPKEFNACNIRGVGPSPAPRQHCFSSSSPIIQEPSSVYSPQDVSFHSRMQSSPAGVPMSSEHNRRDSQTTTHLVWHGGRRSLNIPSSVSASEPRLPLPSVQEDTTTDLRLSGYRYPGPSHYLPDLKEESHEDSSLNTSASNLKNSHFRFPFGGPSGVRGSVDDAIVLSGGSSTVSHRRSALGSVLGQTHGLPSMQFSQMNLFEKLNEELGLRYPRSLEKLPNELQVLKEGCPPGSEVVREARERYRSLFAELDDELKKSGGSAQPTAVLDLITSQRAYSPEMLAAEVDQLSIPSVGGLTQRISELIPSLREYYKLGEQGEFVEEEVIMEHALEEIHEVGGPAQKRSSARLRPVPGSPNMVVIDDALYEELTGKDNENGNPGRQGDGAEELGSGEAGSDAKGKDGNVTHTQTARQKAPLAEIKAPTPAFLRPRSQTVGQQEVRASFESNLSSRRSLRSFVSTPTATDTRPWNFDKNYPWATTTIPSVDISLPPLTAVKHSPRPGPSHLRNRLSDASTSSSFSSANTATASPFGTASGSNVHARHHRFSIFGRTGDQSHAVGERYPTSALTPPTAIFRDHSSAFDTSDDEEFNISHKSKLGLRNRFSSARNATLDNSTRAGRSKTNPLELASPESTQQSTTSILQDRAGETKAFTANHRHTFRDAEGMPVGTYHRNKIIDHLKKWWHKGGNLIRNLSRRKRPDATTV</sequence>
<feature type="compositionally biased region" description="Low complexity" evidence="1">
    <location>
        <begin position="1290"/>
        <end position="1300"/>
    </location>
</feature>
<feature type="region of interest" description="Disordered" evidence="1">
    <location>
        <begin position="1455"/>
        <end position="1488"/>
    </location>
</feature>
<feature type="region of interest" description="Disordered" evidence="1">
    <location>
        <begin position="535"/>
        <end position="558"/>
    </location>
</feature>
<feature type="compositionally biased region" description="Polar residues" evidence="1">
    <location>
        <begin position="65"/>
        <end position="80"/>
    </location>
</feature>
<dbReference type="GeneID" id="63852384"/>
<feature type="region of interest" description="Disordered" evidence="1">
    <location>
        <begin position="893"/>
        <end position="922"/>
    </location>
</feature>
<feature type="region of interest" description="Disordered" evidence="1">
    <location>
        <begin position="1"/>
        <end position="43"/>
    </location>
</feature>
<proteinExistence type="predicted"/>
<feature type="compositionally biased region" description="Polar residues" evidence="1">
    <location>
        <begin position="612"/>
        <end position="622"/>
    </location>
</feature>
<dbReference type="Proteomes" id="UP000800039">
    <property type="component" value="Unassembled WGS sequence"/>
</dbReference>